<sequence length="280" mass="29751">MSADDVSDLPRGNVRVQKASVIWSVAAACLLLGSAVLQFLASLQRWVVFRGSFGPEDVSAEDHRFDYDFPSEPWESIGTAAQFFGVGTFLQALGVLAIAFGVLLLSGEAGPRSDLISVVEMLLAAIVAASFGFYGAHALVSGVTDVPSPLQYSWVSGLLGFPALIALGWLWRRKSRAATNACVFLIGSTLGGYVVASTLIAPIFAGYVSHDTTPWRETVVAVSTAIAGITMLCAVGMADQRLVTTYHRIRQSVLIVRGWAVVRFRCGFGSGPPVKGPPKV</sequence>
<feature type="transmembrane region" description="Helical" evidence="1">
    <location>
        <begin position="83"/>
        <end position="106"/>
    </location>
</feature>
<evidence type="ECO:0000256" key="1">
    <source>
        <dbReference type="SAM" id="Phobius"/>
    </source>
</evidence>
<keyword evidence="1" id="KW-0812">Transmembrane</keyword>
<dbReference type="EMBL" id="BAABLK010000093">
    <property type="protein sequence ID" value="GAA5229017.1"/>
    <property type="molecule type" value="Genomic_DNA"/>
</dbReference>
<feature type="transmembrane region" description="Helical" evidence="1">
    <location>
        <begin position="118"/>
        <end position="140"/>
    </location>
</feature>
<evidence type="ECO:0000313" key="3">
    <source>
        <dbReference type="Proteomes" id="UP001501257"/>
    </source>
</evidence>
<evidence type="ECO:0000313" key="2">
    <source>
        <dbReference type="EMBL" id="GAA5229017.1"/>
    </source>
</evidence>
<feature type="transmembrane region" description="Helical" evidence="1">
    <location>
        <begin position="219"/>
        <end position="238"/>
    </location>
</feature>
<keyword evidence="1" id="KW-1133">Transmembrane helix</keyword>
<name>A0ABP9TTJ0_9MICC</name>
<proteinExistence type="predicted"/>
<dbReference type="Proteomes" id="UP001501257">
    <property type="component" value="Unassembled WGS sequence"/>
</dbReference>
<evidence type="ECO:0008006" key="4">
    <source>
        <dbReference type="Google" id="ProtNLM"/>
    </source>
</evidence>
<comment type="caution">
    <text evidence="2">The sequence shown here is derived from an EMBL/GenBank/DDBJ whole genome shotgun (WGS) entry which is preliminary data.</text>
</comment>
<keyword evidence="3" id="KW-1185">Reference proteome</keyword>
<feature type="transmembrane region" description="Helical" evidence="1">
    <location>
        <begin position="21"/>
        <end position="41"/>
    </location>
</feature>
<protein>
    <recommendedName>
        <fullName evidence="4">CbtA family protein</fullName>
    </recommendedName>
</protein>
<accession>A0ABP9TTJ0</accession>
<keyword evidence="1" id="KW-0472">Membrane</keyword>
<feature type="transmembrane region" description="Helical" evidence="1">
    <location>
        <begin position="152"/>
        <end position="171"/>
    </location>
</feature>
<organism evidence="2 3">
    <name type="scientific">Paeniglutamicibacter antarcticus</name>
    <dbReference type="NCBI Taxonomy" id="494023"/>
    <lineage>
        <taxon>Bacteria</taxon>
        <taxon>Bacillati</taxon>
        <taxon>Actinomycetota</taxon>
        <taxon>Actinomycetes</taxon>
        <taxon>Micrococcales</taxon>
        <taxon>Micrococcaceae</taxon>
        <taxon>Paeniglutamicibacter</taxon>
    </lineage>
</organism>
<reference evidence="3" key="1">
    <citation type="journal article" date="2019" name="Int. J. Syst. Evol. Microbiol.">
        <title>The Global Catalogue of Microorganisms (GCM) 10K type strain sequencing project: providing services to taxonomists for standard genome sequencing and annotation.</title>
        <authorList>
            <consortium name="The Broad Institute Genomics Platform"/>
            <consortium name="The Broad Institute Genome Sequencing Center for Infectious Disease"/>
            <person name="Wu L."/>
            <person name="Ma J."/>
        </authorList>
    </citation>
    <scope>NUCLEOTIDE SEQUENCE [LARGE SCALE GENOMIC DNA]</scope>
    <source>
        <strain evidence="3">JCM 18952</strain>
    </source>
</reference>
<feature type="transmembrane region" description="Helical" evidence="1">
    <location>
        <begin position="183"/>
        <end position="207"/>
    </location>
</feature>
<gene>
    <name evidence="2" type="ORF">GCM10025778_35560</name>
</gene>